<feature type="domain" description="Mannitol dehydrogenase C-terminal" evidence="8">
    <location>
        <begin position="278"/>
        <end position="466"/>
    </location>
</feature>
<comment type="similarity">
    <text evidence="6">Belongs to the mannitol dehydrogenase family. UxuB subfamily.</text>
</comment>
<dbReference type="PROSITE" id="PS00974">
    <property type="entry name" value="MANNITOL_DHGENASE"/>
    <property type="match status" value="1"/>
</dbReference>
<dbReference type="PANTHER" id="PTHR43362">
    <property type="entry name" value="MANNITOL DEHYDROGENASE DSF1-RELATED"/>
    <property type="match status" value="1"/>
</dbReference>
<evidence type="ECO:0000259" key="7">
    <source>
        <dbReference type="Pfam" id="PF01232"/>
    </source>
</evidence>
<evidence type="ECO:0000256" key="2">
    <source>
        <dbReference type="ARBA" id="ARBA00016219"/>
    </source>
</evidence>
<organism evidence="9 10">
    <name type="scientific">Humibacter ginsenosidimutans</name>
    <dbReference type="NCBI Taxonomy" id="2599293"/>
    <lineage>
        <taxon>Bacteria</taxon>
        <taxon>Bacillati</taxon>
        <taxon>Actinomycetota</taxon>
        <taxon>Actinomycetes</taxon>
        <taxon>Micrococcales</taxon>
        <taxon>Microbacteriaceae</taxon>
        <taxon>Humibacter</taxon>
    </lineage>
</organism>
<dbReference type="Proteomes" id="UP000320216">
    <property type="component" value="Chromosome"/>
</dbReference>
<keyword evidence="3" id="KW-0560">Oxidoreductase</keyword>
<dbReference type="EMBL" id="CP042305">
    <property type="protein sequence ID" value="QDZ15963.1"/>
    <property type="molecule type" value="Genomic_DNA"/>
</dbReference>
<dbReference type="InterPro" id="IPR008927">
    <property type="entry name" value="6-PGluconate_DH-like_C_sf"/>
</dbReference>
<keyword evidence="4" id="KW-0520">NAD</keyword>
<dbReference type="InterPro" id="IPR000669">
    <property type="entry name" value="Mannitol_DH"/>
</dbReference>
<feature type="domain" description="Mannitol dehydrogenase N-terminal" evidence="7">
    <location>
        <begin position="19"/>
        <end position="269"/>
    </location>
</feature>
<dbReference type="OrthoDB" id="271711at2"/>
<dbReference type="GO" id="GO:0008926">
    <property type="term" value="F:mannitol-1-phosphate 5-dehydrogenase activity"/>
    <property type="evidence" value="ECO:0007669"/>
    <property type="project" value="UniProtKB-EC"/>
</dbReference>
<evidence type="ECO:0000259" key="8">
    <source>
        <dbReference type="Pfam" id="PF08125"/>
    </source>
</evidence>
<evidence type="ECO:0000313" key="9">
    <source>
        <dbReference type="EMBL" id="QDZ15963.1"/>
    </source>
</evidence>
<dbReference type="Pfam" id="PF01232">
    <property type="entry name" value="Mannitol_dh"/>
    <property type="match status" value="1"/>
</dbReference>
<dbReference type="InterPro" id="IPR013328">
    <property type="entry name" value="6PGD_dom2"/>
</dbReference>
<dbReference type="EC" id="1.1.1.17" evidence="1"/>
<evidence type="ECO:0000256" key="4">
    <source>
        <dbReference type="ARBA" id="ARBA00023027"/>
    </source>
</evidence>
<evidence type="ECO:0000256" key="6">
    <source>
        <dbReference type="ARBA" id="ARBA00061451"/>
    </source>
</evidence>
<dbReference type="FunFam" id="3.40.50.720:FF:000129">
    <property type="entry name" value="D-mannonate oxidoreductase"/>
    <property type="match status" value="1"/>
</dbReference>
<proteinExistence type="inferred from homology"/>
<keyword evidence="10" id="KW-1185">Reference proteome</keyword>
<comment type="catalytic activity">
    <reaction evidence="5">
        <text>D-mannitol 1-phosphate + NAD(+) = beta-D-fructose 6-phosphate + NADH + H(+)</text>
        <dbReference type="Rhea" id="RHEA:19661"/>
        <dbReference type="ChEBI" id="CHEBI:15378"/>
        <dbReference type="ChEBI" id="CHEBI:57540"/>
        <dbReference type="ChEBI" id="CHEBI:57634"/>
        <dbReference type="ChEBI" id="CHEBI:57945"/>
        <dbReference type="ChEBI" id="CHEBI:61381"/>
        <dbReference type="EC" id="1.1.1.17"/>
    </reaction>
</comment>
<dbReference type="Gene3D" id="3.40.50.720">
    <property type="entry name" value="NAD(P)-binding Rossmann-like Domain"/>
    <property type="match status" value="1"/>
</dbReference>
<dbReference type="AlphaFoldDB" id="A0A5B8M6G3"/>
<dbReference type="SUPFAM" id="SSF48179">
    <property type="entry name" value="6-phosphogluconate dehydrogenase C-terminal domain-like"/>
    <property type="match status" value="1"/>
</dbReference>
<reference evidence="9 10" key="1">
    <citation type="submission" date="2019-07" db="EMBL/GenBank/DDBJ databases">
        <title>Full genome sequence of Humibacter sp. WJ7-1.</title>
        <authorList>
            <person name="Im W.-T."/>
        </authorList>
    </citation>
    <scope>NUCLEOTIDE SEQUENCE [LARGE SCALE GENOMIC DNA]</scope>
    <source>
        <strain evidence="9 10">WJ7-1</strain>
    </source>
</reference>
<evidence type="ECO:0000313" key="10">
    <source>
        <dbReference type="Proteomes" id="UP000320216"/>
    </source>
</evidence>
<dbReference type="PANTHER" id="PTHR43362:SF1">
    <property type="entry name" value="MANNITOL DEHYDROGENASE 2-RELATED"/>
    <property type="match status" value="1"/>
</dbReference>
<name>A0A5B8M6G3_9MICO</name>
<dbReference type="InterPro" id="IPR013131">
    <property type="entry name" value="Mannitol_DH_N"/>
</dbReference>
<accession>A0A5B8M6G3</accession>
<dbReference type="SUPFAM" id="SSF51735">
    <property type="entry name" value="NAD(P)-binding Rossmann-fold domains"/>
    <property type="match status" value="1"/>
</dbReference>
<dbReference type="InterPro" id="IPR023027">
    <property type="entry name" value="Mannitol_DH_CS"/>
</dbReference>
<evidence type="ECO:0000256" key="3">
    <source>
        <dbReference type="ARBA" id="ARBA00023002"/>
    </source>
</evidence>
<protein>
    <recommendedName>
        <fullName evidence="2">Mannitol-1-phosphate 5-dehydrogenase</fullName>
        <ecNumber evidence="1">1.1.1.17</ecNumber>
    </recommendedName>
</protein>
<dbReference type="Pfam" id="PF08125">
    <property type="entry name" value="Mannitol_dh_C"/>
    <property type="match status" value="1"/>
</dbReference>
<dbReference type="KEGG" id="huw:FPZ11_15345"/>
<sequence>MATSTVSQPSYERSDMSVGIVHFGVGGFHRAHQAMVIDGLMNQGEALDWGICGVGVLPADRAMRDALLGQDGRYTLVLKHPDGTREARSIGSIVDYLFAPDDPDAVVERMSDPAVRIVSLTITEGGYNTDQVTGLFDDANPDVQADLHDGAAPRTVFGLVTEALRRRRERGIEPFTVMSCDNIQGNGGVASRAFSRFARLKDEELGAWIAENVAFPNSMVDRITPVTTDDDRRMIADEFGVQDAWPVVAEPFFQWVLEDRFPGGRPPFEHAGVQVVADVEPYELMKLRLLNVGHQGIAYFGRLSGYTYAHEASRDPLIVDLLRRYWRDEARPTLRPVPGVDLDEYTESLLERFSNEYVLDTLARLCAESSDRIPKWLLPVVRDQLAAGRGVHRSAAIVASWARYAEGIDEHGRPIEVVDRLRDVVMANAARQGDDVLAFLREPTLFGELASDEPFATEYAAALRALRDAGAQATLRALASE</sequence>
<dbReference type="RefSeq" id="WP_146321967.1">
    <property type="nucleotide sequence ID" value="NZ_CP042305.1"/>
</dbReference>
<dbReference type="Gene3D" id="1.10.1040.10">
    <property type="entry name" value="N-(1-d-carboxylethyl)-l-norvaline Dehydrogenase, domain 2"/>
    <property type="match status" value="1"/>
</dbReference>
<dbReference type="PRINTS" id="PR00084">
    <property type="entry name" value="MTLDHDRGNASE"/>
</dbReference>
<evidence type="ECO:0000256" key="1">
    <source>
        <dbReference type="ARBA" id="ARBA00012939"/>
    </source>
</evidence>
<dbReference type="InterPro" id="IPR013118">
    <property type="entry name" value="Mannitol_DH_C"/>
</dbReference>
<dbReference type="InterPro" id="IPR036291">
    <property type="entry name" value="NAD(P)-bd_dom_sf"/>
</dbReference>
<gene>
    <name evidence="9" type="ORF">FPZ11_15345</name>
</gene>
<dbReference type="GO" id="GO:0019594">
    <property type="term" value="P:mannitol metabolic process"/>
    <property type="evidence" value="ECO:0007669"/>
    <property type="project" value="InterPro"/>
</dbReference>
<evidence type="ECO:0000256" key="5">
    <source>
        <dbReference type="ARBA" id="ARBA00048615"/>
    </source>
</evidence>
<dbReference type="InterPro" id="IPR050988">
    <property type="entry name" value="Mannitol_DH/Oxidoreductase"/>
</dbReference>